<feature type="chain" id="PRO_5015727301" evidence="1">
    <location>
        <begin position="22"/>
        <end position="144"/>
    </location>
</feature>
<dbReference type="AlphaFoldDB" id="A0A2S9GU70"/>
<feature type="signal peptide" evidence="1">
    <location>
        <begin position="1"/>
        <end position="21"/>
    </location>
</feature>
<dbReference type="OrthoDB" id="8904779at2"/>
<reference evidence="2 3" key="1">
    <citation type="submission" date="2018-02" db="EMBL/GenBank/DDBJ databases">
        <title>Solimicrobium silvestre gen. nov., sp. nov., isolated from alpine forest soil.</title>
        <authorList>
            <person name="Margesin R."/>
            <person name="Albuquerque L."/>
            <person name="Zhang D.-C."/>
            <person name="Froufe H.J.C."/>
            <person name="Severino R."/>
            <person name="Roxo I."/>
            <person name="Egas C."/>
            <person name="Da Costa M.S."/>
        </authorList>
    </citation>
    <scope>NUCLEOTIDE SEQUENCE [LARGE SCALE GENOMIC DNA]</scope>
    <source>
        <strain evidence="2 3">S20-91</strain>
    </source>
</reference>
<comment type="caution">
    <text evidence="2">The sequence shown here is derived from an EMBL/GenBank/DDBJ whole genome shotgun (WGS) entry which is preliminary data.</text>
</comment>
<keyword evidence="1" id="KW-0732">Signal</keyword>
<evidence type="ECO:0000313" key="3">
    <source>
        <dbReference type="Proteomes" id="UP000237839"/>
    </source>
</evidence>
<evidence type="ECO:0000256" key="1">
    <source>
        <dbReference type="SAM" id="SignalP"/>
    </source>
</evidence>
<proteinExistence type="predicted"/>
<dbReference type="EMBL" id="PUGF01000026">
    <property type="protein sequence ID" value="PRC91258.1"/>
    <property type="molecule type" value="Genomic_DNA"/>
</dbReference>
<accession>A0A2S9GU70</accession>
<name>A0A2S9GU70_9BURK</name>
<keyword evidence="3" id="KW-1185">Reference proteome</keyword>
<dbReference type="RefSeq" id="WP_105533780.1">
    <property type="nucleotide sequence ID" value="NZ_PUGF01000026.1"/>
</dbReference>
<dbReference type="Proteomes" id="UP000237839">
    <property type="component" value="Unassembled WGS sequence"/>
</dbReference>
<organism evidence="2 3">
    <name type="scientific">Solimicrobium silvestre</name>
    <dbReference type="NCBI Taxonomy" id="2099400"/>
    <lineage>
        <taxon>Bacteria</taxon>
        <taxon>Pseudomonadati</taxon>
        <taxon>Pseudomonadota</taxon>
        <taxon>Betaproteobacteria</taxon>
        <taxon>Burkholderiales</taxon>
        <taxon>Oxalobacteraceae</taxon>
        <taxon>Solimicrobium</taxon>
    </lineage>
</organism>
<evidence type="ECO:0000313" key="2">
    <source>
        <dbReference type="EMBL" id="PRC91258.1"/>
    </source>
</evidence>
<gene>
    <name evidence="2" type="ORF">S2091_4043</name>
</gene>
<protein>
    <submittedName>
        <fullName evidence="2">Uncharacterized protein</fullName>
    </submittedName>
</protein>
<sequence length="144" mass="16073">MKKFLVLIGLVLTGFVMTATAQEAKSYKEGQVTVLTYVKVKPGKFDEYMKWLATTGKAFREAEIKAGILLSYHVYSANPRTPREPDLILSSTYPNMAALDKDDDEDALAGKTMGNRATRNKAAEDREALREIQGSEIIRELVLK</sequence>